<proteinExistence type="predicted"/>
<accession>D8T5T1</accession>
<protein>
    <recommendedName>
        <fullName evidence="4">Fucosyltransferase</fullName>
    </recommendedName>
</protein>
<evidence type="ECO:0008006" key="4">
    <source>
        <dbReference type="Google" id="ProtNLM"/>
    </source>
</evidence>
<sequence>MESFRYFKVHCLALLIILTSFLVIDYHLKQRNLTRSSIRWSHPDTKVSSKVKALVDIWSKGLDQVIRKDTSRFKAPAGVPFPPHIQDCKRCNELHTRMDRRGKDGELPPWNFGGNDDNLPLTRLVQHDLWLHQHPKDCSNATFLLAHWHSDSFPIGAGSQITYLSSILSLAVSEGRVFVTLPYHGANHQGCTGQNYMRWSCYFAPEASKECISRAMELYSDENAWNQGILKKSNNTLGPWSGVPRIWGEPWKKMRLTEELNGAVLGDIYYYNKRRWWRAQAYRYLMRFPSEYLCNLLNQARHQAFGIKAARAIVLSLPRDLPVNFLQEQAQTPLEEFVWSKYGPWIPRPIVSIHVRQGDKGGEMTLHPFKDYINLANTLRRKFPDLENVWLSTEMQSVVDETMDVKDWKFYFTKVERQSGTIAMTKYMKSLGKRTAFDNSYVNLMMAVEADLFVGALGSGWSYIIDCMRMTNGKLNAGFLSVNSISKD</sequence>
<organism evidence="3">
    <name type="scientific">Selaginella moellendorffii</name>
    <name type="common">Spikemoss</name>
    <dbReference type="NCBI Taxonomy" id="88036"/>
    <lineage>
        <taxon>Eukaryota</taxon>
        <taxon>Viridiplantae</taxon>
        <taxon>Streptophyta</taxon>
        <taxon>Embryophyta</taxon>
        <taxon>Tracheophyta</taxon>
        <taxon>Lycopodiopsida</taxon>
        <taxon>Selaginellales</taxon>
        <taxon>Selaginellaceae</taxon>
        <taxon>Selaginella</taxon>
    </lineage>
</organism>
<feature type="transmembrane region" description="Helical" evidence="1">
    <location>
        <begin position="6"/>
        <end position="28"/>
    </location>
</feature>
<dbReference type="PANTHER" id="PTHR13132">
    <property type="entry name" value="ALPHA- 1,6 -FUCOSYLTRANSFERASE"/>
    <property type="match status" value="1"/>
</dbReference>
<dbReference type="Gramene" id="EFJ08020">
    <property type="protein sequence ID" value="EFJ08020"/>
    <property type="gene ID" value="SELMODRAFT_132709"/>
</dbReference>
<keyword evidence="1" id="KW-1133">Transmembrane helix</keyword>
<dbReference type="GO" id="GO:0006487">
    <property type="term" value="P:protein N-linked glycosylation"/>
    <property type="evidence" value="ECO:0000318"/>
    <property type="project" value="GO_Central"/>
</dbReference>
<name>D8T5T1_SELML</name>
<evidence type="ECO:0000313" key="2">
    <source>
        <dbReference type="EMBL" id="EFJ08020.1"/>
    </source>
</evidence>
<dbReference type="Proteomes" id="UP000001514">
    <property type="component" value="Unassembled WGS sequence"/>
</dbReference>
<dbReference type="HOGENOM" id="CLU_035190_1_0_1"/>
<dbReference type="GO" id="GO:0046921">
    <property type="term" value="F:alpha-(1-&gt;6)-fucosyltransferase activity"/>
    <property type="evidence" value="ECO:0000318"/>
    <property type="project" value="GO_Central"/>
</dbReference>
<keyword evidence="1" id="KW-0812">Transmembrane</keyword>
<evidence type="ECO:0000313" key="3">
    <source>
        <dbReference type="Proteomes" id="UP000001514"/>
    </source>
</evidence>
<dbReference type="eggNOG" id="ENOG502S4QB">
    <property type="taxonomic scope" value="Eukaryota"/>
</dbReference>
<dbReference type="KEGG" id="smo:SELMODRAFT_132709"/>
<dbReference type="InParanoid" id="D8T5T1"/>
<dbReference type="PANTHER" id="PTHR13132:SF29">
    <property type="entry name" value="ALPHA-(1,6)-FUCOSYLTRANSFERASE"/>
    <property type="match status" value="1"/>
</dbReference>
<reference evidence="2 3" key="1">
    <citation type="journal article" date="2011" name="Science">
        <title>The Selaginella genome identifies genetic changes associated with the evolution of vascular plants.</title>
        <authorList>
            <person name="Banks J.A."/>
            <person name="Nishiyama T."/>
            <person name="Hasebe M."/>
            <person name="Bowman J.L."/>
            <person name="Gribskov M."/>
            <person name="dePamphilis C."/>
            <person name="Albert V.A."/>
            <person name="Aono N."/>
            <person name="Aoyama T."/>
            <person name="Ambrose B.A."/>
            <person name="Ashton N.W."/>
            <person name="Axtell M.J."/>
            <person name="Barker E."/>
            <person name="Barker M.S."/>
            <person name="Bennetzen J.L."/>
            <person name="Bonawitz N.D."/>
            <person name="Chapple C."/>
            <person name="Cheng C."/>
            <person name="Correa L.G."/>
            <person name="Dacre M."/>
            <person name="DeBarry J."/>
            <person name="Dreyer I."/>
            <person name="Elias M."/>
            <person name="Engstrom E.M."/>
            <person name="Estelle M."/>
            <person name="Feng L."/>
            <person name="Finet C."/>
            <person name="Floyd S.K."/>
            <person name="Frommer W.B."/>
            <person name="Fujita T."/>
            <person name="Gramzow L."/>
            <person name="Gutensohn M."/>
            <person name="Harholt J."/>
            <person name="Hattori M."/>
            <person name="Heyl A."/>
            <person name="Hirai T."/>
            <person name="Hiwatashi Y."/>
            <person name="Ishikawa M."/>
            <person name="Iwata M."/>
            <person name="Karol K.G."/>
            <person name="Koehler B."/>
            <person name="Kolukisaoglu U."/>
            <person name="Kubo M."/>
            <person name="Kurata T."/>
            <person name="Lalonde S."/>
            <person name="Li K."/>
            <person name="Li Y."/>
            <person name="Litt A."/>
            <person name="Lyons E."/>
            <person name="Manning G."/>
            <person name="Maruyama T."/>
            <person name="Michael T.P."/>
            <person name="Mikami K."/>
            <person name="Miyazaki S."/>
            <person name="Morinaga S."/>
            <person name="Murata T."/>
            <person name="Mueller-Roeber B."/>
            <person name="Nelson D.R."/>
            <person name="Obara M."/>
            <person name="Oguri Y."/>
            <person name="Olmstead R.G."/>
            <person name="Onodera N."/>
            <person name="Petersen B.L."/>
            <person name="Pils B."/>
            <person name="Prigge M."/>
            <person name="Rensing S.A."/>
            <person name="Riano-Pachon D.M."/>
            <person name="Roberts A.W."/>
            <person name="Sato Y."/>
            <person name="Scheller H.V."/>
            <person name="Schulz B."/>
            <person name="Schulz C."/>
            <person name="Shakirov E.V."/>
            <person name="Shibagaki N."/>
            <person name="Shinohara N."/>
            <person name="Shippen D.E."/>
            <person name="Soerensen I."/>
            <person name="Sotooka R."/>
            <person name="Sugimoto N."/>
            <person name="Sugita M."/>
            <person name="Sumikawa N."/>
            <person name="Tanurdzic M."/>
            <person name="Theissen G."/>
            <person name="Ulvskov P."/>
            <person name="Wakazuki S."/>
            <person name="Weng J.K."/>
            <person name="Willats W.W."/>
            <person name="Wipf D."/>
            <person name="Wolf P.G."/>
            <person name="Yang L."/>
            <person name="Zimmer A.D."/>
            <person name="Zhu Q."/>
            <person name="Mitros T."/>
            <person name="Hellsten U."/>
            <person name="Loque D."/>
            <person name="Otillar R."/>
            <person name="Salamov A."/>
            <person name="Schmutz J."/>
            <person name="Shapiro H."/>
            <person name="Lindquist E."/>
            <person name="Lucas S."/>
            <person name="Rokhsar D."/>
            <person name="Grigoriev I.V."/>
        </authorList>
    </citation>
    <scope>NUCLEOTIDE SEQUENCE [LARGE SCALE GENOMIC DNA]</scope>
</reference>
<keyword evidence="3" id="KW-1185">Reference proteome</keyword>
<gene>
    <name evidence="2" type="ORF">SELMODRAFT_132709</name>
</gene>
<dbReference type="EMBL" id="GL377678">
    <property type="protein sequence ID" value="EFJ08020.1"/>
    <property type="molecule type" value="Genomic_DNA"/>
</dbReference>
<dbReference type="AlphaFoldDB" id="D8T5T1"/>
<keyword evidence="1" id="KW-0472">Membrane</keyword>
<dbReference type="Gene3D" id="3.40.50.11350">
    <property type="match status" value="1"/>
</dbReference>
<evidence type="ECO:0000256" key="1">
    <source>
        <dbReference type="SAM" id="Phobius"/>
    </source>
</evidence>